<dbReference type="Gene3D" id="1.20.1720.10">
    <property type="entry name" value="Multidrug resistance protein D"/>
    <property type="match status" value="1"/>
</dbReference>
<protein>
    <submittedName>
        <fullName evidence="7">MFS domain-containing protein</fullName>
    </submittedName>
</protein>
<feature type="transmembrane region" description="Helical" evidence="5">
    <location>
        <begin position="479"/>
        <end position="498"/>
    </location>
</feature>
<evidence type="ECO:0000259" key="6">
    <source>
        <dbReference type="PROSITE" id="PS50850"/>
    </source>
</evidence>
<evidence type="ECO:0000256" key="4">
    <source>
        <dbReference type="ARBA" id="ARBA00023136"/>
    </source>
</evidence>
<evidence type="ECO:0000256" key="5">
    <source>
        <dbReference type="SAM" id="Phobius"/>
    </source>
</evidence>
<accession>A0A8G0PJ21</accession>
<organism evidence="7 8">
    <name type="scientific">Trichoderma simmonsii</name>
    <dbReference type="NCBI Taxonomy" id="1491479"/>
    <lineage>
        <taxon>Eukaryota</taxon>
        <taxon>Fungi</taxon>
        <taxon>Dikarya</taxon>
        <taxon>Ascomycota</taxon>
        <taxon>Pezizomycotina</taxon>
        <taxon>Sordariomycetes</taxon>
        <taxon>Hypocreomycetidae</taxon>
        <taxon>Hypocreales</taxon>
        <taxon>Hypocreaceae</taxon>
        <taxon>Trichoderma</taxon>
    </lineage>
</organism>
<keyword evidence="4 5" id="KW-0472">Membrane</keyword>
<comment type="subcellular location">
    <subcellularLocation>
        <location evidence="1">Membrane</location>
        <topology evidence="1">Multi-pass membrane protein</topology>
    </subcellularLocation>
</comment>
<dbReference type="Pfam" id="PF07690">
    <property type="entry name" value="MFS_1"/>
    <property type="match status" value="1"/>
</dbReference>
<dbReference type="Proteomes" id="UP000826661">
    <property type="component" value="Chromosome V"/>
</dbReference>
<evidence type="ECO:0000256" key="2">
    <source>
        <dbReference type="ARBA" id="ARBA00022692"/>
    </source>
</evidence>
<dbReference type="PANTHER" id="PTHR42718">
    <property type="entry name" value="MAJOR FACILITATOR SUPERFAMILY MULTIDRUG TRANSPORTER MFSC"/>
    <property type="match status" value="1"/>
</dbReference>
<dbReference type="PANTHER" id="PTHR42718:SF41">
    <property type="entry name" value="MFS TRANSPORTER OF UNKOWN SPECIFICITY (AFU_ORTHOLOGUE AFUA_5G09940)-RELATED"/>
    <property type="match status" value="1"/>
</dbReference>
<dbReference type="InterPro" id="IPR020846">
    <property type="entry name" value="MFS_dom"/>
</dbReference>
<dbReference type="InterPro" id="IPR036259">
    <property type="entry name" value="MFS_trans_sf"/>
</dbReference>
<evidence type="ECO:0000313" key="8">
    <source>
        <dbReference type="Proteomes" id="UP000826661"/>
    </source>
</evidence>
<dbReference type="GO" id="GO:0022857">
    <property type="term" value="F:transmembrane transporter activity"/>
    <property type="evidence" value="ECO:0007669"/>
    <property type="project" value="InterPro"/>
</dbReference>
<evidence type="ECO:0000256" key="3">
    <source>
        <dbReference type="ARBA" id="ARBA00022989"/>
    </source>
</evidence>
<reference evidence="7 8" key="1">
    <citation type="journal article" date="2021" name="BMC Genomics">
        <title>Telomere-to-telomere genome assembly of asparaginase-producing Trichoderma simmonsii.</title>
        <authorList>
            <person name="Chung D."/>
            <person name="Kwon Y.M."/>
            <person name="Yang Y."/>
        </authorList>
    </citation>
    <scope>NUCLEOTIDE SEQUENCE [LARGE SCALE GENOMIC DNA]</scope>
    <source>
        <strain evidence="7 8">GH-Sj1</strain>
    </source>
</reference>
<dbReference type="SUPFAM" id="SSF103473">
    <property type="entry name" value="MFS general substrate transporter"/>
    <property type="match status" value="1"/>
</dbReference>
<feature type="transmembrane region" description="Helical" evidence="5">
    <location>
        <begin position="48"/>
        <end position="70"/>
    </location>
</feature>
<sequence length="517" mass="55922">MSAAAAEAKQDASQLISMTAPESPQTYVQTQDGQAAEQINPGRQSLQIYRGIFFSFSIILLQFLQMIPYGSGITGAANIAAQLGTSRSKAVWIVASYPLTQGSFVLIGGRLGAIYGHKNAVVAAGFIWVLFQLIAGFMRSVISLSLMRALSGLGGAFIVPNAIALLTTTYPPGKMRNITVGLFGAMAPVGAGGGSVFSGFFGQLAPWWWIFFFLAILGTIVFGLFFLAVPGEKVALDPHGKFDYIGAYFGVAGLVLFNFCWVEASVKGWAESYNYVFFIVSVIHFAFFILWEYKFAEEPVLPLNIWNSPSFSAMTISAFLTFMGVGISIWYITAWNIYVRDYTIFSASAVYVPLTIGGCCAAILSAKAIRYLAVQYIMAIGSIATCASMVLNATMPEQQTYWAQEFPAMILCSFGPDFMFTAAQIIASATVRRRQQGIAGSLIATLLSYGLATGLGFAGTVELYTNDGGQNLVQGYRNALYLGVGMCGFAAFVAVFFVRIPKNVREGWDEDDMPEAK</sequence>
<feature type="transmembrane region" description="Helical" evidence="5">
    <location>
        <begin position="148"/>
        <end position="166"/>
    </location>
</feature>
<dbReference type="EMBL" id="CP075868">
    <property type="protein sequence ID" value="QYT03217.1"/>
    <property type="molecule type" value="Genomic_DNA"/>
</dbReference>
<feature type="transmembrane region" description="Helical" evidence="5">
    <location>
        <begin position="207"/>
        <end position="230"/>
    </location>
</feature>
<evidence type="ECO:0000313" key="7">
    <source>
        <dbReference type="EMBL" id="QYT03217.1"/>
    </source>
</evidence>
<dbReference type="CDD" id="cd17476">
    <property type="entry name" value="MFS_Amf1_MDR_like"/>
    <property type="match status" value="1"/>
</dbReference>
<feature type="transmembrane region" description="Helical" evidence="5">
    <location>
        <begin position="242"/>
        <end position="261"/>
    </location>
</feature>
<proteinExistence type="predicted"/>
<keyword evidence="2 5" id="KW-0812">Transmembrane</keyword>
<dbReference type="Gene3D" id="1.20.1250.20">
    <property type="entry name" value="MFS general substrate transporter like domains"/>
    <property type="match status" value="1"/>
</dbReference>
<feature type="transmembrane region" description="Helical" evidence="5">
    <location>
        <begin position="120"/>
        <end position="142"/>
    </location>
</feature>
<feature type="transmembrane region" description="Helical" evidence="5">
    <location>
        <begin position="376"/>
        <end position="394"/>
    </location>
</feature>
<evidence type="ECO:0000256" key="1">
    <source>
        <dbReference type="ARBA" id="ARBA00004141"/>
    </source>
</evidence>
<feature type="transmembrane region" description="Helical" evidence="5">
    <location>
        <begin position="178"/>
        <end position="201"/>
    </location>
</feature>
<feature type="transmembrane region" description="Helical" evidence="5">
    <location>
        <begin position="311"/>
        <end position="332"/>
    </location>
</feature>
<dbReference type="GO" id="GO:0016020">
    <property type="term" value="C:membrane"/>
    <property type="evidence" value="ECO:0007669"/>
    <property type="project" value="UniProtKB-SubCell"/>
</dbReference>
<feature type="domain" description="Major facilitator superfamily (MFS) profile" evidence="6">
    <location>
        <begin position="54"/>
        <end position="502"/>
    </location>
</feature>
<feature type="transmembrane region" description="Helical" evidence="5">
    <location>
        <begin position="344"/>
        <end position="364"/>
    </location>
</feature>
<keyword evidence="3 5" id="KW-1133">Transmembrane helix</keyword>
<feature type="transmembrane region" description="Helical" evidence="5">
    <location>
        <begin position="273"/>
        <end position="291"/>
    </location>
</feature>
<name>A0A8G0PJ21_9HYPO</name>
<keyword evidence="8" id="KW-1185">Reference proteome</keyword>
<feature type="transmembrane region" description="Helical" evidence="5">
    <location>
        <begin position="438"/>
        <end position="459"/>
    </location>
</feature>
<dbReference type="PROSITE" id="PS50850">
    <property type="entry name" value="MFS"/>
    <property type="match status" value="1"/>
</dbReference>
<dbReference type="AlphaFoldDB" id="A0A8G0PJ21"/>
<dbReference type="InterPro" id="IPR011701">
    <property type="entry name" value="MFS"/>
</dbReference>
<gene>
    <name evidence="7" type="ORF">H0G86_010187</name>
</gene>